<dbReference type="HAMAP" id="MF_00201">
    <property type="entry name" value="RecO"/>
    <property type="match status" value="1"/>
</dbReference>
<keyword evidence="6 8" id="KW-0234">DNA repair</keyword>
<dbReference type="NCBIfam" id="TIGR00613">
    <property type="entry name" value="reco"/>
    <property type="match status" value="1"/>
</dbReference>
<comment type="similarity">
    <text evidence="2 8">Belongs to the RecO family.</text>
</comment>
<dbReference type="GO" id="GO:0006302">
    <property type="term" value="P:double-strand break repair"/>
    <property type="evidence" value="ECO:0007669"/>
    <property type="project" value="TreeGrafter"/>
</dbReference>
<dbReference type="Gene3D" id="1.20.1440.120">
    <property type="entry name" value="Recombination protein O, C-terminal domain"/>
    <property type="match status" value="1"/>
</dbReference>
<dbReference type="STRING" id="1125411.W908_04410"/>
<keyword evidence="5 8" id="KW-0233">DNA recombination</keyword>
<dbReference type="RefSeq" id="WP_053820084.1">
    <property type="nucleotide sequence ID" value="NZ_CP006911.1"/>
</dbReference>
<evidence type="ECO:0000256" key="5">
    <source>
        <dbReference type="ARBA" id="ARBA00023172"/>
    </source>
</evidence>
<dbReference type="SUPFAM" id="SSF50249">
    <property type="entry name" value="Nucleic acid-binding proteins"/>
    <property type="match status" value="1"/>
</dbReference>
<dbReference type="SUPFAM" id="SSF57863">
    <property type="entry name" value="ArfGap/RecO-like zinc finger"/>
    <property type="match status" value="1"/>
</dbReference>
<evidence type="ECO:0000256" key="1">
    <source>
        <dbReference type="ARBA" id="ARBA00003065"/>
    </source>
</evidence>
<comment type="function">
    <text evidence="1 8">Involved in DNA repair and RecF pathway recombination.</text>
</comment>
<feature type="domain" description="DNA replication/recombination mediator RecO N-terminal" evidence="9">
    <location>
        <begin position="6"/>
        <end position="73"/>
    </location>
</feature>
<dbReference type="EMBL" id="CP006911">
    <property type="protein sequence ID" value="ALE02683.1"/>
    <property type="molecule type" value="Genomic_DNA"/>
</dbReference>
<keyword evidence="11" id="KW-1185">Reference proteome</keyword>
<evidence type="ECO:0000256" key="6">
    <source>
        <dbReference type="ARBA" id="ARBA00023204"/>
    </source>
</evidence>
<dbReference type="InterPro" id="IPR042242">
    <property type="entry name" value="RecO_C"/>
</dbReference>
<evidence type="ECO:0000313" key="11">
    <source>
        <dbReference type="Proteomes" id="UP000068905"/>
    </source>
</evidence>
<evidence type="ECO:0000256" key="3">
    <source>
        <dbReference type="ARBA" id="ARBA00021310"/>
    </source>
</evidence>
<dbReference type="Pfam" id="PF02565">
    <property type="entry name" value="RecO_C"/>
    <property type="match status" value="1"/>
</dbReference>
<reference evidence="10 11" key="1">
    <citation type="journal article" date="2015" name="Genome Announc.">
        <title>Genome Sequence of 'Candidatus Thioglobus singularis' Strain PS1, a Mixotroph from the SUP05 Clade of Marine Gammaproteobacteria.</title>
        <authorList>
            <person name="Marshall K.T."/>
            <person name="Morris R.M."/>
        </authorList>
    </citation>
    <scope>NUCLEOTIDE SEQUENCE [LARGE SCALE GENOMIC DNA]</scope>
    <source>
        <strain evidence="10 11">PS1</strain>
    </source>
</reference>
<gene>
    <name evidence="8" type="primary">recO</name>
    <name evidence="10" type="ORF">W908_04410</name>
</gene>
<dbReference type="InterPro" id="IPR003717">
    <property type="entry name" value="RecO"/>
</dbReference>
<dbReference type="KEGG" id="tsn:W908_04410"/>
<organism evidence="10 11">
    <name type="scientific">Candidatus Pseudothioglobus singularis PS1</name>
    <dbReference type="NCBI Taxonomy" id="1125411"/>
    <lineage>
        <taxon>Bacteria</taxon>
        <taxon>Pseudomonadati</taxon>
        <taxon>Pseudomonadota</taxon>
        <taxon>Gammaproteobacteria</taxon>
        <taxon>Candidatus Pseudothioglobaceae</taxon>
        <taxon>Candidatus Pseudothioglobus</taxon>
    </lineage>
</organism>
<dbReference type="InterPro" id="IPR022572">
    <property type="entry name" value="DNA_rep/recomb_RecO_N"/>
</dbReference>
<keyword evidence="4 8" id="KW-0227">DNA damage</keyword>
<evidence type="ECO:0000256" key="8">
    <source>
        <dbReference type="HAMAP-Rule" id="MF_00201"/>
    </source>
</evidence>
<dbReference type="Pfam" id="PF11967">
    <property type="entry name" value="RecO_N"/>
    <property type="match status" value="1"/>
</dbReference>
<protein>
    <recommendedName>
        <fullName evidence="3 8">DNA repair protein RecO</fullName>
    </recommendedName>
    <alternativeName>
        <fullName evidence="7 8">Recombination protein O</fullName>
    </alternativeName>
</protein>
<dbReference type="PANTHER" id="PTHR33991">
    <property type="entry name" value="DNA REPAIR PROTEIN RECO"/>
    <property type="match status" value="1"/>
</dbReference>
<dbReference type="Gene3D" id="2.40.50.140">
    <property type="entry name" value="Nucleic acid-binding proteins"/>
    <property type="match status" value="1"/>
</dbReference>
<sequence length="228" mass="26286">MTRVENSPAFLIHRRMYQGNSLLLDFFTKDHGKLRLIARGARSSKTSLQMFQCLSISYKGKGDLKSLSQWEISDEPRRLMGNDLVMAMYVNELIQRLLPEGDEHSEIFESYWSYIRSISSLDSSAKEYTLRVFENQLLQDLGYGLDFEDDIDGNIINDNLHYDYIEDQGFALNVEGEIQGSTLIHLSKSNEPISSTKELSILKKMNRKRLKSLLGDKPLKSKELFFVN</sequence>
<dbReference type="InterPro" id="IPR037278">
    <property type="entry name" value="ARFGAP/RecO"/>
</dbReference>
<evidence type="ECO:0000259" key="9">
    <source>
        <dbReference type="Pfam" id="PF11967"/>
    </source>
</evidence>
<evidence type="ECO:0000313" key="10">
    <source>
        <dbReference type="EMBL" id="ALE02683.1"/>
    </source>
</evidence>
<evidence type="ECO:0000256" key="2">
    <source>
        <dbReference type="ARBA" id="ARBA00007452"/>
    </source>
</evidence>
<evidence type="ECO:0000256" key="4">
    <source>
        <dbReference type="ARBA" id="ARBA00022763"/>
    </source>
</evidence>
<dbReference type="Proteomes" id="UP000068905">
    <property type="component" value="Chromosome"/>
</dbReference>
<dbReference type="OrthoDB" id="9804792at2"/>
<dbReference type="PANTHER" id="PTHR33991:SF1">
    <property type="entry name" value="DNA REPAIR PROTEIN RECO"/>
    <property type="match status" value="1"/>
</dbReference>
<proteinExistence type="inferred from homology"/>
<dbReference type="GO" id="GO:0006310">
    <property type="term" value="P:DNA recombination"/>
    <property type="evidence" value="ECO:0007669"/>
    <property type="project" value="UniProtKB-UniRule"/>
</dbReference>
<name>A0A0M4L5K1_9GAMM</name>
<evidence type="ECO:0000256" key="7">
    <source>
        <dbReference type="ARBA" id="ARBA00033409"/>
    </source>
</evidence>
<dbReference type="GO" id="GO:0043590">
    <property type="term" value="C:bacterial nucleoid"/>
    <property type="evidence" value="ECO:0007669"/>
    <property type="project" value="TreeGrafter"/>
</dbReference>
<dbReference type="InterPro" id="IPR012340">
    <property type="entry name" value="NA-bd_OB-fold"/>
</dbReference>
<dbReference type="AlphaFoldDB" id="A0A0M4L5K1"/>
<accession>A0A0M4L5K1</accession>